<dbReference type="AlphaFoldDB" id="A0A1H0FA05"/>
<protein>
    <submittedName>
        <fullName evidence="3">ADP-ribose pyrophosphatase YjhB, NUDIX family</fullName>
    </submittedName>
</protein>
<accession>A0A1H0FA05</accession>
<dbReference type="EMBL" id="FNIM01000024">
    <property type="protein sequence ID" value="SDN91547.1"/>
    <property type="molecule type" value="Genomic_DNA"/>
</dbReference>
<dbReference type="GO" id="GO:0016787">
    <property type="term" value="F:hydrolase activity"/>
    <property type="evidence" value="ECO:0007669"/>
    <property type="project" value="UniProtKB-KW"/>
</dbReference>
<sequence length="140" mass="15915">MVRMTQYHFGVYARITKDGYLLCVHKTRGPYRGLLDLPGGRPEPGERWEETLRRELDEELGVSSFATLGLRRVQIHVTEDSRGNPIDFHHYGVVADVQLMEELPRMAPTSADTSGWQWQLLEDHARMSAFARAAIAPPVI</sequence>
<dbReference type="InterPro" id="IPR000086">
    <property type="entry name" value="NUDIX_hydrolase_dom"/>
</dbReference>
<dbReference type="PROSITE" id="PS51462">
    <property type="entry name" value="NUDIX"/>
    <property type="match status" value="1"/>
</dbReference>
<evidence type="ECO:0000256" key="1">
    <source>
        <dbReference type="ARBA" id="ARBA00022801"/>
    </source>
</evidence>
<organism evidence="3 4">
    <name type="scientific">Actinomyces ruminicola</name>
    <dbReference type="NCBI Taxonomy" id="332524"/>
    <lineage>
        <taxon>Bacteria</taxon>
        <taxon>Bacillati</taxon>
        <taxon>Actinomycetota</taxon>
        <taxon>Actinomycetes</taxon>
        <taxon>Actinomycetales</taxon>
        <taxon>Actinomycetaceae</taxon>
        <taxon>Actinomyces</taxon>
    </lineage>
</organism>
<evidence type="ECO:0000313" key="4">
    <source>
        <dbReference type="Proteomes" id="UP000198541"/>
    </source>
</evidence>
<reference evidence="4" key="1">
    <citation type="submission" date="2016-10" db="EMBL/GenBank/DDBJ databases">
        <authorList>
            <person name="Varghese N."/>
            <person name="Submissions S."/>
        </authorList>
    </citation>
    <scope>NUCLEOTIDE SEQUENCE [LARGE SCALE GENOMIC DNA]</scope>
    <source>
        <strain evidence="4">DSM 27982</strain>
    </source>
</reference>
<keyword evidence="4" id="KW-1185">Reference proteome</keyword>
<dbReference type="InterPro" id="IPR020084">
    <property type="entry name" value="NUDIX_hydrolase_CS"/>
</dbReference>
<feature type="domain" description="Nudix hydrolase" evidence="2">
    <location>
        <begin position="4"/>
        <end position="140"/>
    </location>
</feature>
<name>A0A1H0FA05_9ACTO</name>
<dbReference type="Proteomes" id="UP000198541">
    <property type="component" value="Unassembled WGS sequence"/>
</dbReference>
<dbReference type="SUPFAM" id="SSF55811">
    <property type="entry name" value="Nudix"/>
    <property type="match status" value="1"/>
</dbReference>
<evidence type="ECO:0000259" key="2">
    <source>
        <dbReference type="PROSITE" id="PS51462"/>
    </source>
</evidence>
<dbReference type="Gene3D" id="3.90.79.10">
    <property type="entry name" value="Nucleoside Triphosphate Pyrophosphohydrolase"/>
    <property type="match status" value="1"/>
</dbReference>
<dbReference type="PROSITE" id="PS00893">
    <property type="entry name" value="NUDIX_BOX"/>
    <property type="match status" value="1"/>
</dbReference>
<keyword evidence="1" id="KW-0378">Hydrolase</keyword>
<dbReference type="Pfam" id="PF00293">
    <property type="entry name" value="NUDIX"/>
    <property type="match status" value="1"/>
</dbReference>
<evidence type="ECO:0000313" key="3">
    <source>
        <dbReference type="EMBL" id="SDN91547.1"/>
    </source>
</evidence>
<gene>
    <name evidence="3" type="ORF">SAMN05216355_12412</name>
</gene>
<proteinExistence type="predicted"/>
<dbReference type="InterPro" id="IPR015797">
    <property type="entry name" value="NUDIX_hydrolase-like_dom_sf"/>
</dbReference>